<keyword evidence="15" id="KW-1185">Reference proteome</keyword>
<evidence type="ECO:0000256" key="10">
    <source>
        <dbReference type="ARBA" id="ARBA00023180"/>
    </source>
</evidence>
<dbReference type="GO" id="GO:0004857">
    <property type="term" value="F:enzyme inhibitor activity"/>
    <property type="evidence" value="ECO:0007669"/>
    <property type="project" value="InterPro"/>
</dbReference>
<evidence type="ECO:0000256" key="12">
    <source>
        <dbReference type="RuleBase" id="RU000589"/>
    </source>
</evidence>
<dbReference type="AlphaFoldDB" id="A0AAW0LV92"/>
<dbReference type="InterPro" id="IPR006501">
    <property type="entry name" value="Pectinesterase_inhib_dom"/>
</dbReference>
<dbReference type="GO" id="GO:0030599">
    <property type="term" value="F:pectinesterase activity"/>
    <property type="evidence" value="ECO:0007669"/>
    <property type="project" value="UniProtKB-UniRule"/>
</dbReference>
<evidence type="ECO:0000256" key="4">
    <source>
        <dbReference type="ARBA" id="ARBA00007786"/>
    </source>
</evidence>
<keyword evidence="6" id="KW-0134">Cell wall</keyword>
<comment type="similarity">
    <text evidence="4">In the C-terminal section; belongs to the pectinesterase family.</text>
</comment>
<dbReference type="NCBIfam" id="TIGR01614">
    <property type="entry name" value="PME_inhib"/>
    <property type="match status" value="1"/>
</dbReference>
<dbReference type="InterPro" id="IPR000070">
    <property type="entry name" value="Pectinesterase_cat"/>
</dbReference>
<comment type="catalytic activity">
    <reaction evidence="12">
        <text>[(1-&gt;4)-alpha-D-galacturonosyl methyl ester](n) + n H2O = [(1-&gt;4)-alpha-D-galacturonosyl](n) + n methanol + n H(+)</text>
        <dbReference type="Rhea" id="RHEA:22380"/>
        <dbReference type="Rhea" id="RHEA-COMP:14570"/>
        <dbReference type="Rhea" id="RHEA-COMP:14573"/>
        <dbReference type="ChEBI" id="CHEBI:15377"/>
        <dbReference type="ChEBI" id="CHEBI:15378"/>
        <dbReference type="ChEBI" id="CHEBI:17790"/>
        <dbReference type="ChEBI" id="CHEBI:140522"/>
        <dbReference type="ChEBI" id="CHEBI:140523"/>
        <dbReference type="EC" id="3.1.1.11"/>
    </reaction>
</comment>
<dbReference type="InterPro" id="IPR033131">
    <property type="entry name" value="Pectinesterase_Asp_AS"/>
</dbReference>
<dbReference type="PROSITE" id="PS00503">
    <property type="entry name" value="PECTINESTERASE_2"/>
    <property type="match status" value="1"/>
</dbReference>
<dbReference type="Pfam" id="PF04043">
    <property type="entry name" value="PMEI"/>
    <property type="match status" value="1"/>
</dbReference>
<sequence length="561" mass="61268">MTQMKEFLATKYESTTKHISISKKKKKLFLSLFATLLVVAAVIGIVAGVTKSHNNSSHNEISAAAHAILKSSCSSTLYPDLCYSAIATVPGATAQLASKKDVIEKSLNLTTKAVEQNFKVIKKLTKTKHLTKREKVALHDCLETIDETLDELHDAVEDLHLYPTKKSLSQHADDLKTLISSAITNQETCIDGFSHDGGDKHIRQALLAGQRMKMQNRKLKEDDIGDESIKWPEWLSAGDRRLLQSSSLTPNVVVAADGSGNYKTVSAAVAAAPDNGKTRYIIKIKAGVYRENVEVTKKKKFIMFLGDGRSNTIITGNKNVVDGSTTFKSATVAVVGERFLARDLTFENTAGSSKHQAVALRVGSDFSAFYQCDMLAHQDTLYVHSNRQFYVKCLVAGTVDFIFGNAAALFQDCDIHARRPNAGQKNMVTAQGRIDPNQNTGIVIQKCRIGATNDLKSVQSSFPTYLGRPWKAYSRTVIMQTSISDVIHPEGWHIWDGEFALKTLFYGEYLNTGAGAGTAKRVNWGGFKVMSASDAQSFTAGNFIGGSSWLGSTGFPFSLGL</sequence>
<feature type="active site" evidence="11">
    <location>
        <position position="400"/>
    </location>
</feature>
<evidence type="ECO:0000256" key="7">
    <source>
        <dbReference type="ARBA" id="ARBA00022801"/>
    </source>
</evidence>
<dbReference type="CDD" id="cd15798">
    <property type="entry name" value="PMEI-like_3"/>
    <property type="match status" value="1"/>
</dbReference>
<dbReference type="SUPFAM" id="SSF101148">
    <property type="entry name" value="Plant invertase/pectin methylesterase inhibitor"/>
    <property type="match status" value="1"/>
</dbReference>
<dbReference type="Gene3D" id="2.160.20.10">
    <property type="entry name" value="Single-stranded right-handed beta-helix, Pectin lyase-like"/>
    <property type="match status" value="1"/>
</dbReference>
<evidence type="ECO:0000313" key="15">
    <source>
        <dbReference type="Proteomes" id="UP000237347"/>
    </source>
</evidence>
<protein>
    <recommendedName>
        <fullName evidence="5 12">Pectinesterase</fullName>
        <ecNumber evidence="5 12">3.1.1.11</ecNumber>
    </recommendedName>
</protein>
<name>A0AAW0LV92_QUESU</name>
<proteinExistence type="inferred from homology"/>
<evidence type="ECO:0000256" key="1">
    <source>
        <dbReference type="ARBA" id="ARBA00004191"/>
    </source>
</evidence>
<comment type="pathway">
    <text evidence="2 12">Glycan metabolism; pectin degradation; 2-dehydro-3-deoxy-D-gluconate from pectin: step 1/5.</text>
</comment>
<evidence type="ECO:0000256" key="3">
    <source>
        <dbReference type="ARBA" id="ARBA00006027"/>
    </source>
</evidence>
<dbReference type="InterPro" id="IPR035513">
    <property type="entry name" value="Invertase/methylesterase_inhib"/>
</dbReference>
<dbReference type="FunFam" id="1.20.140.40:FF:000010">
    <property type="entry name" value="Pectinesterase"/>
    <property type="match status" value="1"/>
</dbReference>
<dbReference type="InterPro" id="IPR012334">
    <property type="entry name" value="Pectin_lyas_fold"/>
</dbReference>
<dbReference type="GO" id="GO:0045490">
    <property type="term" value="P:pectin catabolic process"/>
    <property type="evidence" value="ECO:0007669"/>
    <property type="project" value="UniProtKB-UniRule"/>
</dbReference>
<keyword evidence="10" id="KW-0325">Glycoprotein</keyword>
<keyword evidence="6" id="KW-0964">Secreted</keyword>
<keyword evidence="8 12" id="KW-0063">Aspartyl esterase</keyword>
<accession>A0AAW0LV92</accession>
<reference evidence="14 15" key="1">
    <citation type="journal article" date="2018" name="Sci. Data">
        <title>The draft genome sequence of cork oak.</title>
        <authorList>
            <person name="Ramos A.M."/>
            <person name="Usie A."/>
            <person name="Barbosa P."/>
            <person name="Barros P.M."/>
            <person name="Capote T."/>
            <person name="Chaves I."/>
            <person name="Simoes F."/>
            <person name="Abreu I."/>
            <person name="Carrasquinho I."/>
            <person name="Faro C."/>
            <person name="Guimaraes J.B."/>
            <person name="Mendonca D."/>
            <person name="Nobrega F."/>
            <person name="Rodrigues L."/>
            <person name="Saibo N.J.M."/>
            <person name="Varela M.C."/>
            <person name="Egas C."/>
            <person name="Matos J."/>
            <person name="Miguel C.M."/>
            <person name="Oliveira M.M."/>
            <person name="Ricardo C.P."/>
            <person name="Goncalves S."/>
        </authorList>
    </citation>
    <scope>NUCLEOTIDE SEQUENCE [LARGE SCALE GENOMIC DNA]</scope>
    <source>
        <strain evidence="15">cv. HL8</strain>
    </source>
</reference>
<dbReference type="FunFam" id="2.160.20.10:FF:000001">
    <property type="entry name" value="Pectinesterase"/>
    <property type="match status" value="1"/>
</dbReference>
<dbReference type="Proteomes" id="UP000237347">
    <property type="component" value="Unassembled WGS sequence"/>
</dbReference>
<comment type="similarity">
    <text evidence="3">In the N-terminal section; belongs to the PMEI family.</text>
</comment>
<dbReference type="EC" id="3.1.1.11" evidence="5 12"/>
<evidence type="ECO:0000256" key="9">
    <source>
        <dbReference type="ARBA" id="ARBA00023157"/>
    </source>
</evidence>
<evidence type="ECO:0000256" key="8">
    <source>
        <dbReference type="ARBA" id="ARBA00023085"/>
    </source>
</evidence>
<dbReference type="Gene3D" id="1.20.140.40">
    <property type="entry name" value="Invertase/pectin methylesterase inhibitor family protein"/>
    <property type="match status" value="1"/>
</dbReference>
<dbReference type="SUPFAM" id="SSF51126">
    <property type="entry name" value="Pectin lyase-like"/>
    <property type="match status" value="1"/>
</dbReference>
<gene>
    <name evidence="14" type="primary">PME3_0</name>
    <name evidence="14" type="ORF">CFP56_028768</name>
</gene>
<dbReference type="EMBL" id="PKMF04000047">
    <property type="protein sequence ID" value="KAK7855294.1"/>
    <property type="molecule type" value="Genomic_DNA"/>
</dbReference>
<comment type="subcellular location">
    <subcellularLocation>
        <location evidence="1">Secreted</location>
        <location evidence="1">Cell wall</location>
    </subcellularLocation>
</comment>
<keyword evidence="9" id="KW-1015">Disulfide bond</keyword>
<comment type="caution">
    <text evidence="14">The sequence shown here is derived from an EMBL/GenBank/DDBJ whole genome shotgun (WGS) entry which is preliminary data.</text>
</comment>
<organism evidence="14 15">
    <name type="scientific">Quercus suber</name>
    <name type="common">Cork oak</name>
    <dbReference type="NCBI Taxonomy" id="58331"/>
    <lineage>
        <taxon>Eukaryota</taxon>
        <taxon>Viridiplantae</taxon>
        <taxon>Streptophyta</taxon>
        <taxon>Embryophyta</taxon>
        <taxon>Tracheophyta</taxon>
        <taxon>Spermatophyta</taxon>
        <taxon>Magnoliopsida</taxon>
        <taxon>eudicotyledons</taxon>
        <taxon>Gunneridae</taxon>
        <taxon>Pentapetalae</taxon>
        <taxon>rosids</taxon>
        <taxon>fabids</taxon>
        <taxon>Fagales</taxon>
        <taxon>Fagaceae</taxon>
        <taxon>Quercus</taxon>
    </lineage>
</organism>
<dbReference type="InterPro" id="IPR011050">
    <property type="entry name" value="Pectin_lyase_fold/virulence"/>
</dbReference>
<evidence type="ECO:0000256" key="6">
    <source>
        <dbReference type="ARBA" id="ARBA00022512"/>
    </source>
</evidence>
<keyword evidence="7 12" id="KW-0378">Hydrolase</keyword>
<dbReference type="SMART" id="SM00856">
    <property type="entry name" value="PMEI"/>
    <property type="match status" value="1"/>
</dbReference>
<evidence type="ECO:0000256" key="2">
    <source>
        <dbReference type="ARBA" id="ARBA00005184"/>
    </source>
</evidence>
<evidence type="ECO:0000256" key="5">
    <source>
        <dbReference type="ARBA" id="ARBA00013229"/>
    </source>
</evidence>
<dbReference type="GO" id="GO:0042545">
    <property type="term" value="P:cell wall modification"/>
    <property type="evidence" value="ECO:0007669"/>
    <property type="project" value="UniProtKB-UniRule"/>
</dbReference>
<feature type="domain" description="Pectinesterase inhibitor" evidence="13">
    <location>
        <begin position="64"/>
        <end position="208"/>
    </location>
</feature>
<dbReference type="PANTHER" id="PTHR31707">
    <property type="entry name" value="PECTINESTERASE"/>
    <property type="match status" value="1"/>
</dbReference>
<evidence type="ECO:0000256" key="11">
    <source>
        <dbReference type="PROSITE-ProRule" id="PRU10040"/>
    </source>
</evidence>
<evidence type="ECO:0000313" key="14">
    <source>
        <dbReference type="EMBL" id="KAK7855294.1"/>
    </source>
</evidence>
<dbReference type="Pfam" id="PF01095">
    <property type="entry name" value="Pectinesterase"/>
    <property type="match status" value="1"/>
</dbReference>
<evidence type="ECO:0000259" key="13">
    <source>
        <dbReference type="SMART" id="SM00856"/>
    </source>
</evidence>